<evidence type="ECO:0000256" key="2">
    <source>
        <dbReference type="ARBA" id="ARBA00022692"/>
    </source>
</evidence>
<dbReference type="PANTHER" id="PTHR46426">
    <property type="entry name" value="PROTEIN DISULFIDE-ISOMERASE TMX3"/>
    <property type="match status" value="1"/>
</dbReference>
<dbReference type="PANTHER" id="PTHR46426:SF1">
    <property type="entry name" value="PROTEIN DISULFIDE-ISOMERASE TMX3"/>
    <property type="match status" value="1"/>
</dbReference>
<dbReference type="EMBL" id="HBIZ01059513">
    <property type="protein sequence ID" value="CAE0784545.1"/>
    <property type="molecule type" value="Transcribed_RNA"/>
</dbReference>
<name>A0A7S4C212_CHRCT</name>
<dbReference type="SUPFAM" id="SSF52833">
    <property type="entry name" value="Thioredoxin-like"/>
    <property type="match status" value="1"/>
</dbReference>
<evidence type="ECO:0000313" key="7">
    <source>
        <dbReference type="EMBL" id="CAE0784545.1"/>
    </source>
</evidence>
<accession>A0A7S4C212</accession>
<dbReference type="InterPro" id="IPR013766">
    <property type="entry name" value="Thioredoxin_domain"/>
</dbReference>
<feature type="domain" description="Thioredoxin" evidence="6">
    <location>
        <begin position="3"/>
        <end position="64"/>
    </location>
</feature>
<protein>
    <recommendedName>
        <fullName evidence="6">Thioredoxin domain-containing protein</fullName>
    </recommendedName>
</protein>
<organism evidence="7">
    <name type="scientific">Chrysotila carterae</name>
    <name type="common">Marine alga</name>
    <name type="synonym">Syracosphaera carterae</name>
    <dbReference type="NCBI Taxonomy" id="13221"/>
    <lineage>
        <taxon>Eukaryota</taxon>
        <taxon>Haptista</taxon>
        <taxon>Haptophyta</taxon>
        <taxon>Prymnesiophyceae</taxon>
        <taxon>Isochrysidales</taxon>
        <taxon>Isochrysidaceae</taxon>
        <taxon>Chrysotila</taxon>
    </lineage>
</organism>
<proteinExistence type="predicted"/>
<evidence type="ECO:0000259" key="6">
    <source>
        <dbReference type="Pfam" id="PF00085"/>
    </source>
</evidence>
<dbReference type="InterPro" id="IPR052250">
    <property type="entry name" value="PDI_TMX3"/>
</dbReference>
<dbReference type="Gene3D" id="3.40.30.10">
    <property type="entry name" value="Glutaredoxin"/>
    <property type="match status" value="1"/>
</dbReference>
<dbReference type="GO" id="GO:0005783">
    <property type="term" value="C:endoplasmic reticulum"/>
    <property type="evidence" value="ECO:0007669"/>
    <property type="project" value="TreeGrafter"/>
</dbReference>
<dbReference type="CDD" id="cd02961">
    <property type="entry name" value="PDI_a_family"/>
    <property type="match status" value="1"/>
</dbReference>
<keyword evidence="2 5" id="KW-0812">Transmembrane</keyword>
<evidence type="ECO:0000256" key="1">
    <source>
        <dbReference type="ARBA" id="ARBA00004167"/>
    </source>
</evidence>
<gene>
    <name evidence="7" type="ORF">PCAR00345_LOCUS37252</name>
</gene>
<feature type="transmembrane region" description="Helical" evidence="5">
    <location>
        <begin position="345"/>
        <end position="367"/>
    </location>
</feature>
<comment type="subcellular location">
    <subcellularLocation>
        <location evidence="1">Membrane</location>
        <topology evidence="1">Single-pass membrane protein</topology>
    </subcellularLocation>
</comment>
<evidence type="ECO:0000256" key="4">
    <source>
        <dbReference type="ARBA" id="ARBA00023136"/>
    </source>
</evidence>
<sequence length="378" mass="41528">MKQVAEELPPGSNVVITKVDCTSQTKICKDWGIKGYPTIYLNQGAESWEFEGSRTKEGIQDVLARMQRPPVTNLGMQPAAHMLRPPAGQVSFLYGRSASDVPVDAAFTTAARRLQHIQTFFAASSESASDWLAAGTGDVSGVSPPFLAKLEPGEAPAVVHGQALVDMSADAIEEWVRMRRHPVFSLIEQSNFPTLRSDSRMLAVATVDVDGAADKGLAAVMAAEKAELARQLRVLARNETLQKSFLFGVLDGSRWLQFLDEVLQTQPDELPRLILLSGSHSARGFILGEASSSADLEEMRRFLERAAAGELHVELQSIWGVPDRWWHFFRRQVPQLSVFDSLPHYIFTAPLVALVVGLVFLLLLWPISPPEAKSGKSE</sequence>
<reference evidence="7" key="1">
    <citation type="submission" date="2021-01" db="EMBL/GenBank/DDBJ databases">
        <authorList>
            <person name="Corre E."/>
            <person name="Pelletier E."/>
            <person name="Niang G."/>
            <person name="Scheremetjew M."/>
            <person name="Finn R."/>
            <person name="Kale V."/>
            <person name="Holt S."/>
            <person name="Cochrane G."/>
            <person name="Meng A."/>
            <person name="Brown T."/>
            <person name="Cohen L."/>
        </authorList>
    </citation>
    <scope>NUCLEOTIDE SEQUENCE</scope>
    <source>
        <strain evidence="7">CCMP645</strain>
    </source>
</reference>
<dbReference type="Pfam" id="PF00085">
    <property type="entry name" value="Thioredoxin"/>
    <property type="match status" value="1"/>
</dbReference>
<keyword evidence="4 5" id="KW-0472">Membrane</keyword>
<evidence type="ECO:0000256" key="3">
    <source>
        <dbReference type="ARBA" id="ARBA00022989"/>
    </source>
</evidence>
<keyword evidence="3 5" id="KW-1133">Transmembrane helix</keyword>
<dbReference type="AlphaFoldDB" id="A0A7S4C212"/>
<evidence type="ECO:0000256" key="5">
    <source>
        <dbReference type="SAM" id="Phobius"/>
    </source>
</evidence>
<dbReference type="GO" id="GO:0016020">
    <property type="term" value="C:membrane"/>
    <property type="evidence" value="ECO:0007669"/>
    <property type="project" value="UniProtKB-SubCell"/>
</dbReference>
<dbReference type="InterPro" id="IPR036249">
    <property type="entry name" value="Thioredoxin-like_sf"/>
</dbReference>